<keyword evidence="2" id="KW-1185">Reference proteome</keyword>
<name>A0A5J5AAC6_9ASTE</name>
<evidence type="ECO:0000313" key="1">
    <source>
        <dbReference type="EMBL" id="KAA8527249.1"/>
    </source>
</evidence>
<reference evidence="1 2" key="1">
    <citation type="submission" date="2019-09" db="EMBL/GenBank/DDBJ databases">
        <title>A chromosome-level genome assembly of the Chinese tupelo Nyssa sinensis.</title>
        <authorList>
            <person name="Yang X."/>
            <person name="Kang M."/>
            <person name="Yang Y."/>
            <person name="Xiong H."/>
            <person name="Wang M."/>
            <person name="Zhang Z."/>
            <person name="Wang Z."/>
            <person name="Wu H."/>
            <person name="Ma T."/>
            <person name="Liu J."/>
            <person name="Xi Z."/>
        </authorList>
    </citation>
    <scope>NUCLEOTIDE SEQUENCE [LARGE SCALE GENOMIC DNA]</scope>
    <source>
        <strain evidence="1">J267</strain>
        <tissue evidence="1">Leaf</tissue>
    </source>
</reference>
<protein>
    <submittedName>
        <fullName evidence="1">Uncharacterized protein</fullName>
    </submittedName>
</protein>
<dbReference type="EMBL" id="CM018045">
    <property type="protein sequence ID" value="KAA8527249.1"/>
    <property type="molecule type" value="Genomic_DNA"/>
</dbReference>
<gene>
    <name evidence="1" type="ORF">F0562_034654</name>
</gene>
<evidence type="ECO:0000313" key="2">
    <source>
        <dbReference type="Proteomes" id="UP000325577"/>
    </source>
</evidence>
<accession>A0A5J5AAC6</accession>
<organism evidence="1 2">
    <name type="scientific">Nyssa sinensis</name>
    <dbReference type="NCBI Taxonomy" id="561372"/>
    <lineage>
        <taxon>Eukaryota</taxon>
        <taxon>Viridiplantae</taxon>
        <taxon>Streptophyta</taxon>
        <taxon>Embryophyta</taxon>
        <taxon>Tracheophyta</taxon>
        <taxon>Spermatophyta</taxon>
        <taxon>Magnoliopsida</taxon>
        <taxon>eudicotyledons</taxon>
        <taxon>Gunneridae</taxon>
        <taxon>Pentapetalae</taxon>
        <taxon>asterids</taxon>
        <taxon>Cornales</taxon>
        <taxon>Nyssaceae</taxon>
        <taxon>Nyssa</taxon>
    </lineage>
</organism>
<dbReference type="Proteomes" id="UP000325577">
    <property type="component" value="Linkage Group LG21"/>
</dbReference>
<proteinExistence type="predicted"/>
<sequence>MYKHFAVLAVGTNMVRFYWDADVATNHCSLFSASSTSIFFRQASLQFDYLLLVCNGSREQPTFGDFS</sequence>
<dbReference type="AlphaFoldDB" id="A0A5J5AAC6"/>